<dbReference type="NCBIfam" id="TIGR00633">
    <property type="entry name" value="xth"/>
    <property type="match status" value="1"/>
</dbReference>
<dbReference type="InterPro" id="IPR004808">
    <property type="entry name" value="AP_endonuc_1"/>
</dbReference>
<feature type="region of interest" description="Disordered" evidence="6">
    <location>
        <begin position="467"/>
        <end position="554"/>
    </location>
</feature>
<evidence type="ECO:0000313" key="9">
    <source>
        <dbReference type="Proteomes" id="UP001141327"/>
    </source>
</evidence>
<dbReference type="EC" id="3.1.-.-" evidence="5"/>
<gene>
    <name evidence="8" type="ORF">PAPYR_8689</name>
</gene>
<keyword evidence="5" id="KW-0227">DNA damage</keyword>
<protein>
    <recommendedName>
        <fullName evidence="5">DNA-(apurinic or apyrimidinic site) endonuclease</fullName>
        <ecNumber evidence="5">3.1.-.-</ecNumber>
    </recommendedName>
</protein>
<feature type="domain" description="Endonuclease/exonuclease/phosphatase" evidence="7">
    <location>
        <begin position="53"/>
        <end position="310"/>
    </location>
</feature>
<evidence type="ECO:0000313" key="8">
    <source>
        <dbReference type="EMBL" id="KAJ4456162.1"/>
    </source>
</evidence>
<organism evidence="8 9">
    <name type="scientific">Paratrimastix pyriformis</name>
    <dbReference type="NCBI Taxonomy" id="342808"/>
    <lineage>
        <taxon>Eukaryota</taxon>
        <taxon>Metamonada</taxon>
        <taxon>Preaxostyla</taxon>
        <taxon>Paratrimastigidae</taxon>
        <taxon>Paratrimastix</taxon>
    </lineage>
</organism>
<accession>A0ABQ8UA22</accession>
<feature type="region of interest" description="Disordered" evidence="6">
    <location>
        <begin position="1"/>
        <end position="43"/>
    </location>
</feature>
<dbReference type="InterPro" id="IPR036691">
    <property type="entry name" value="Endo/exonu/phosph_ase_sf"/>
</dbReference>
<feature type="region of interest" description="Disordered" evidence="6">
    <location>
        <begin position="319"/>
        <end position="396"/>
    </location>
</feature>
<sequence length="554" mass="59538">MTLARDVDGTEGISGGDGGMMRVRAAGGGKKRGETNPAEEESERRSTLRLRLCTWNINGIRTVLKKYTPATLSSMCKGLNDPHILCLQETKINIENFDENNSEIDGYDVFWSTSQVKKGYSGVCVLARKGLTRSVRGGFGEPQFDQEGRILIVDVGFFVLFNLYVPNGRQDTRTDYKMAFLGRLRQEVDALLAAHRNVVLVGDFNICHQEIDIAQVERMRGQSGFLDEERRWVTALTQEGCMVDAFRTLHPTEPGFTWFDPHTHMGGRPVDTARPPRYHRLRLDYAFLSGPLMAQLGQCDPLPQVMGSDHCPLAFTLTDPQPPGALEGGAVAPEQAAPGDRSTSTATAPANASVTPTPTCATPTPTCATAPEKKEKVADPPPSPWHVQPPAQVPPKQPHKIVITLNCVATPLGGPEATSLHRTGAPLARPVTGLVDPGTRPAPGRADVPSPGAATLDRYFHITTPTDAAHAPSAPRPVREPHQVGAAGQARLQLGRKHPLPSPGSLHRPKAPRMATSPQGASGSILPPSPGSPLPQGQDSTAELRKEESRPGAG</sequence>
<evidence type="ECO:0000256" key="2">
    <source>
        <dbReference type="ARBA" id="ARBA00022723"/>
    </source>
</evidence>
<comment type="similarity">
    <text evidence="1 5">Belongs to the DNA repair enzymes AP/ExoA family.</text>
</comment>
<proteinExistence type="inferred from homology"/>
<evidence type="ECO:0000259" key="7">
    <source>
        <dbReference type="Pfam" id="PF03372"/>
    </source>
</evidence>
<keyword evidence="3" id="KW-0378">Hydrolase</keyword>
<evidence type="ECO:0000256" key="4">
    <source>
        <dbReference type="ARBA" id="ARBA00022842"/>
    </source>
</evidence>
<reference evidence="8" key="1">
    <citation type="journal article" date="2022" name="bioRxiv">
        <title>Genomics of Preaxostyla Flagellates Illuminates Evolutionary Transitions and the Path Towards Mitochondrial Loss.</title>
        <authorList>
            <person name="Novak L.V.F."/>
            <person name="Treitli S.C."/>
            <person name="Pyrih J."/>
            <person name="Halakuc P."/>
            <person name="Pipaliya S.V."/>
            <person name="Vacek V."/>
            <person name="Brzon O."/>
            <person name="Soukal P."/>
            <person name="Eme L."/>
            <person name="Dacks J.B."/>
            <person name="Karnkowska A."/>
            <person name="Elias M."/>
            <person name="Hampl V."/>
        </authorList>
    </citation>
    <scope>NUCLEOTIDE SEQUENCE</scope>
    <source>
        <strain evidence="8">RCP-MX</strain>
    </source>
</reference>
<dbReference type="PANTHER" id="PTHR22748:SF4">
    <property type="entry name" value="DNA-(APURINIC OR APYRIMIDINIC SITE) ENDONUCLEASE 2"/>
    <property type="match status" value="1"/>
</dbReference>
<feature type="compositionally biased region" description="Low complexity" evidence="6">
    <location>
        <begin position="342"/>
        <end position="370"/>
    </location>
</feature>
<dbReference type="PANTHER" id="PTHR22748">
    <property type="entry name" value="AP ENDONUCLEASE"/>
    <property type="match status" value="1"/>
</dbReference>
<dbReference type="PROSITE" id="PS51435">
    <property type="entry name" value="AP_NUCLEASE_F1_4"/>
    <property type="match status" value="1"/>
</dbReference>
<evidence type="ECO:0000256" key="6">
    <source>
        <dbReference type="SAM" id="MobiDB-lite"/>
    </source>
</evidence>
<keyword evidence="4 5" id="KW-0460">Magnesium</keyword>
<feature type="compositionally biased region" description="Basic and acidic residues" evidence="6">
    <location>
        <begin position="542"/>
        <end position="554"/>
    </location>
</feature>
<keyword evidence="9" id="KW-1185">Reference proteome</keyword>
<keyword evidence="2 5" id="KW-0479">Metal-binding</keyword>
<dbReference type="Pfam" id="PF03372">
    <property type="entry name" value="Exo_endo_phos"/>
    <property type="match status" value="1"/>
</dbReference>
<dbReference type="InterPro" id="IPR005135">
    <property type="entry name" value="Endo/exonuclease/phosphatase"/>
</dbReference>
<dbReference type="Proteomes" id="UP001141327">
    <property type="component" value="Unassembled WGS sequence"/>
</dbReference>
<comment type="cofactor">
    <cofactor evidence="5">
        <name>Mg(2+)</name>
        <dbReference type="ChEBI" id="CHEBI:18420"/>
    </cofactor>
    <cofactor evidence="5">
        <name>Mn(2+)</name>
        <dbReference type="ChEBI" id="CHEBI:29035"/>
    </cofactor>
    <text evidence="5">Probably binds two magnesium or manganese ions per subunit.</text>
</comment>
<evidence type="ECO:0000256" key="1">
    <source>
        <dbReference type="ARBA" id="ARBA00007092"/>
    </source>
</evidence>
<name>A0ABQ8UA22_9EUKA</name>
<keyword evidence="5" id="KW-0234">DNA repair</keyword>
<dbReference type="EMBL" id="JAPMOS010000079">
    <property type="protein sequence ID" value="KAJ4456162.1"/>
    <property type="molecule type" value="Genomic_DNA"/>
</dbReference>
<dbReference type="SUPFAM" id="SSF56219">
    <property type="entry name" value="DNase I-like"/>
    <property type="match status" value="1"/>
</dbReference>
<evidence type="ECO:0000256" key="3">
    <source>
        <dbReference type="ARBA" id="ARBA00022801"/>
    </source>
</evidence>
<comment type="caution">
    <text evidence="8">The sequence shown here is derived from an EMBL/GenBank/DDBJ whole genome shotgun (WGS) entry which is preliminary data.</text>
</comment>
<dbReference type="NCBIfam" id="TIGR00195">
    <property type="entry name" value="exoDNase_III"/>
    <property type="match status" value="1"/>
</dbReference>
<dbReference type="Gene3D" id="3.60.10.10">
    <property type="entry name" value="Endonuclease/exonuclease/phosphatase"/>
    <property type="match status" value="1"/>
</dbReference>
<evidence type="ECO:0000256" key="5">
    <source>
        <dbReference type="RuleBase" id="RU362131"/>
    </source>
</evidence>